<comment type="subcellular location">
    <subcellularLocation>
        <location evidence="1">Membrane</location>
        <topology evidence="1">Multi-pass membrane protein</topology>
    </subcellularLocation>
</comment>
<organism evidence="8 9">
    <name type="scientific">Ostreobium quekettii</name>
    <dbReference type="NCBI Taxonomy" id="121088"/>
    <lineage>
        <taxon>Eukaryota</taxon>
        <taxon>Viridiplantae</taxon>
        <taxon>Chlorophyta</taxon>
        <taxon>core chlorophytes</taxon>
        <taxon>Ulvophyceae</taxon>
        <taxon>TCBD clade</taxon>
        <taxon>Bryopsidales</taxon>
        <taxon>Ostreobineae</taxon>
        <taxon>Ostreobiaceae</taxon>
        <taxon>Ostreobium</taxon>
    </lineage>
</organism>
<feature type="transmembrane region" description="Helical" evidence="7">
    <location>
        <begin position="186"/>
        <end position="207"/>
    </location>
</feature>
<dbReference type="PIRSF" id="PIRSF016379">
    <property type="entry name" value="ENT"/>
    <property type="match status" value="1"/>
</dbReference>
<evidence type="ECO:0000313" key="8">
    <source>
        <dbReference type="EMBL" id="CAD7697845.1"/>
    </source>
</evidence>
<gene>
    <name evidence="8" type="ORF">OSTQU699_LOCUS3206</name>
</gene>
<sequence>MSVGVPDWAPPRDRIGAAYISFVLLGAGVLAPWNAFITAVDYFAEVYPGGHMDRKITVCYMPAMLITMLVVIRFHTMLSSRLRMIVGFAGFTVLLMAVPVVDALFVKESSAPPIAQALTLAAVCGTGILDGLAQGAVLGDAAYLPAKYQQAFASGTAVSGVLISLLRIFTKLGFGDSWLGLRRSTMLYFIAALAVTSLCLFLAAYVVPRLPTVLYYRDLARLRAYGSGVLPEQLKLGGELDVASYDEDDEESSMSSMEGSHKRAVGTKLASMEETATVIALAERGQKMAHGAQVNSADEEDDSAALVQGSRKKTDYLQLAYKMRHHLIGLVTVYTVTLTIFPGVVAEDVHSGSLGDWYNVLLVTAFNFADLAGKTLPAFTPVIRARRKFVAWSGARVVFLPLFYAAVMIFPDGHPGVMTLLVVVLGLSNGFVTTNAFMEAPRGLQGQEVDLAGSLLVLALSIGLLIGAGGGWLWLLVESV</sequence>
<dbReference type="PANTHER" id="PTHR10332:SF10">
    <property type="entry name" value="EQUILIBRATIVE NUCLEOSIDE TRANSPORTER 4"/>
    <property type="match status" value="1"/>
</dbReference>
<feature type="transmembrane region" description="Helical" evidence="7">
    <location>
        <begin position="389"/>
        <end position="410"/>
    </location>
</feature>
<feature type="transmembrane region" description="Helical" evidence="7">
    <location>
        <begin position="357"/>
        <end position="377"/>
    </location>
</feature>
<feature type="transmembrane region" description="Helical" evidence="7">
    <location>
        <begin position="55"/>
        <end position="72"/>
    </location>
</feature>
<name>A0A8S1IVZ6_9CHLO</name>
<dbReference type="GO" id="GO:0005337">
    <property type="term" value="F:nucleoside transmembrane transporter activity"/>
    <property type="evidence" value="ECO:0007669"/>
    <property type="project" value="InterPro"/>
</dbReference>
<evidence type="ECO:0000313" key="9">
    <source>
        <dbReference type="Proteomes" id="UP000708148"/>
    </source>
</evidence>
<comment type="similarity">
    <text evidence="2">Belongs to the SLC29A/ENT transporter (TC 2.A.57) family.</text>
</comment>
<protein>
    <recommendedName>
        <fullName evidence="10">Equilibrative nucleoside transporter</fullName>
    </recommendedName>
</protein>
<evidence type="ECO:0008006" key="10">
    <source>
        <dbReference type="Google" id="ProtNLM"/>
    </source>
</evidence>
<evidence type="ECO:0000256" key="2">
    <source>
        <dbReference type="ARBA" id="ARBA00007965"/>
    </source>
</evidence>
<evidence type="ECO:0000256" key="7">
    <source>
        <dbReference type="SAM" id="Phobius"/>
    </source>
</evidence>
<feature type="transmembrane region" description="Helical" evidence="7">
    <location>
        <begin position="84"/>
        <end position="105"/>
    </location>
</feature>
<reference evidence="8" key="1">
    <citation type="submission" date="2020-12" db="EMBL/GenBank/DDBJ databases">
        <authorList>
            <person name="Iha C."/>
        </authorList>
    </citation>
    <scope>NUCLEOTIDE SEQUENCE</scope>
</reference>
<evidence type="ECO:0000256" key="5">
    <source>
        <dbReference type="ARBA" id="ARBA00022989"/>
    </source>
</evidence>
<dbReference type="GO" id="GO:0005886">
    <property type="term" value="C:plasma membrane"/>
    <property type="evidence" value="ECO:0007669"/>
    <property type="project" value="TreeGrafter"/>
</dbReference>
<keyword evidence="9" id="KW-1185">Reference proteome</keyword>
<keyword evidence="4 7" id="KW-0812">Transmembrane</keyword>
<evidence type="ECO:0000256" key="1">
    <source>
        <dbReference type="ARBA" id="ARBA00004141"/>
    </source>
</evidence>
<dbReference type="OrthoDB" id="1856718at2759"/>
<feature type="transmembrane region" description="Helical" evidence="7">
    <location>
        <begin position="449"/>
        <end position="475"/>
    </location>
</feature>
<keyword evidence="6 7" id="KW-0472">Membrane</keyword>
<feature type="transmembrane region" description="Helical" evidence="7">
    <location>
        <begin position="327"/>
        <end position="345"/>
    </location>
</feature>
<dbReference type="PANTHER" id="PTHR10332">
    <property type="entry name" value="EQUILIBRATIVE NUCLEOSIDE TRANSPORTER"/>
    <property type="match status" value="1"/>
</dbReference>
<dbReference type="Pfam" id="PF01733">
    <property type="entry name" value="Nucleoside_tran"/>
    <property type="match status" value="1"/>
</dbReference>
<dbReference type="AlphaFoldDB" id="A0A8S1IVZ6"/>
<feature type="transmembrane region" description="Helical" evidence="7">
    <location>
        <begin position="16"/>
        <end position="35"/>
    </location>
</feature>
<evidence type="ECO:0000256" key="4">
    <source>
        <dbReference type="ARBA" id="ARBA00022692"/>
    </source>
</evidence>
<dbReference type="EMBL" id="CAJHUC010000720">
    <property type="protein sequence ID" value="CAD7697845.1"/>
    <property type="molecule type" value="Genomic_DNA"/>
</dbReference>
<keyword evidence="5 7" id="KW-1133">Transmembrane helix</keyword>
<proteinExistence type="inferred from homology"/>
<comment type="caution">
    <text evidence="8">The sequence shown here is derived from an EMBL/GenBank/DDBJ whole genome shotgun (WGS) entry which is preliminary data.</text>
</comment>
<dbReference type="Proteomes" id="UP000708148">
    <property type="component" value="Unassembled WGS sequence"/>
</dbReference>
<evidence type="ECO:0000256" key="3">
    <source>
        <dbReference type="ARBA" id="ARBA00022448"/>
    </source>
</evidence>
<dbReference type="InterPro" id="IPR002259">
    <property type="entry name" value="Eqnu_transpt"/>
</dbReference>
<keyword evidence="3" id="KW-0813">Transport</keyword>
<feature type="transmembrane region" description="Helical" evidence="7">
    <location>
        <begin position="151"/>
        <end position="174"/>
    </location>
</feature>
<accession>A0A8S1IVZ6</accession>
<feature type="transmembrane region" description="Helical" evidence="7">
    <location>
        <begin position="416"/>
        <end position="437"/>
    </location>
</feature>
<evidence type="ECO:0000256" key="6">
    <source>
        <dbReference type="ARBA" id="ARBA00023136"/>
    </source>
</evidence>